<dbReference type="Proteomes" id="UP000546642">
    <property type="component" value="Unassembled WGS sequence"/>
</dbReference>
<reference evidence="7 8" key="1">
    <citation type="submission" date="2020-08" db="EMBL/GenBank/DDBJ databases">
        <title>Sequencing the genomes of 1000 actinobacteria strains.</title>
        <authorList>
            <person name="Klenk H.-P."/>
        </authorList>
    </citation>
    <scope>NUCLEOTIDE SEQUENCE [LARGE SCALE GENOMIC DNA]</scope>
    <source>
        <strain evidence="7 8">DSM 46659</strain>
    </source>
</reference>
<keyword evidence="1" id="KW-0678">Repressor</keyword>
<evidence type="ECO:0000256" key="5">
    <source>
        <dbReference type="PROSITE-ProRule" id="PRU00335"/>
    </source>
</evidence>
<keyword evidence="2" id="KW-0805">Transcription regulation</keyword>
<evidence type="ECO:0000256" key="3">
    <source>
        <dbReference type="ARBA" id="ARBA00023125"/>
    </source>
</evidence>
<dbReference type="PRINTS" id="PR00455">
    <property type="entry name" value="HTHTETR"/>
</dbReference>
<keyword evidence="8" id="KW-1185">Reference proteome</keyword>
<evidence type="ECO:0000259" key="6">
    <source>
        <dbReference type="PROSITE" id="PS50977"/>
    </source>
</evidence>
<dbReference type="Gene3D" id="1.10.10.60">
    <property type="entry name" value="Homeodomain-like"/>
    <property type="match status" value="1"/>
</dbReference>
<keyword evidence="3 5" id="KW-0238">DNA-binding</keyword>
<name>A0A7W9YIE6_9ACTN</name>
<accession>A0A7W9YIE6</accession>
<dbReference type="GO" id="GO:0003700">
    <property type="term" value="F:DNA-binding transcription factor activity"/>
    <property type="evidence" value="ECO:0007669"/>
    <property type="project" value="TreeGrafter"/>
</dbReference>
<dbReference type="PANTHER" id="PTHR30055:SF175">
    <property type="entry name" value="HTH-TYPE TRANSCRIPTIONAL REPRESSOR KSTR2"/>
    <property type="match status" value="1"/>
</dbReference>
<gene>
    <name evidence="7" type="ORF">HNR23_002739</name>
</gene>
<dbReference type="InterPro" id="IPR001647">
    <property type="entry name" value="HTH_TetR"/>
</dbReference>
<sequence>MSPRRRDADSTAAARTRRRAELLGIAADIFAERGYAATTIREVADAAGMLAGSLYYHFDSKESMADEILSTFLTELWESYDRILQEKHDPRQALEALIAASFTAIDRHRPAVVLYQNESKHLGQSPRFAYLDASHVRFRDMWVGLLERGVREGAFRSDLDVPLAYRFLRDTVWVAANWYTPGGRLTADTVARTYLTMILEGIQPGPS</sequence>
<organism evidence="7 8">
    <name type="scientific">Nocardiopsis mwathae</name>
    <dbReference type="NCBI Taxonomy" id="1472723"/>
    <lineage>
        <taxon>Bacteria</taxon>
        <taxon>Bacillati</taxon>
        <taxon>Actinomycetota</taxon>
        <taxon>Actinomycetes</taxon>
        <taxon>Streptosporangiales</taxon>
        <taxon>Nocardiopsidaceae</taxon>
        <taxon>Nocardiopsis</taxon>
    </lineage>
</organism>
<dbReference type="InterPro" id="IPR050109">
    <property type="entry name" value="HTH-type_TetR-like_transc_reg"/>
</dbReference>
<comment type="caution">
    <text evidence="7">The sequence shown here is derived from an EMBL/GenBank/DDBJ whole genome shotgun (WGS) entry which is preliminary data.</text>
</comment>
<feature type="domain" description="HTH tetR-type" evidence="6">
    <location>
        <begin position="16"/>
        <end position="76"/>
    </location>
</feature>
<dbReference type="RefSeq" id="WP_184075945.1">
    <property type="nucleotide sequence ID" value="NZ_JACHDS010000001.1"/>
</dbReference>
<keyword evidence="4" id="KW-0804">Transcription</keyword>
<dbReference type="Pfam" id="PF00440">
    <property type="entry name" value="TetR_N"/>
    <property type="match status" value="1"/>
</dbReference>
<feature type="DNA-binding region" description="H-T-H motif" evidence="5">
    <location>
        <begin position="39"/>
        <end position="58"/>
    </location>
</feature>
<dbReference type="InterPro" id="IPR036271">
    <property type="entry name" value="Tet_transcr_reg_TetR-rel_C_sf"/>
</dbReference>
<dbReference type="SUPFAM" id="SSF48498">
    <property type="entry name" value="Tetracyclin repressor-like, C-terminal domain"/>
    <property type="match status" value="1"/>
</dbReference>
<protein>
    <submittedName>
        <fullName evidence="7">AcrR family transcriptional regulator</fullName>
    </submittedName>
</protein>
<evidence type="ECO:0000256" key="2">
    <source>
        <dbReference type="ARBA" id="ARBA00023015"/>
    </source>
</evidence>
<dbReference type="InterPro" id="IPR009057">
    <property type="entry name" value="Homeodomain-like_sf"/>
</dbReference>
<dbReference type="Gene3D" id="1.10.357.10">
    <property type="entry name" value="Tetracycline Repressor, domain 2"/>
    <property type="match status" value="1"/>
</dbReference>
<evidence type="ECO:0000313" key="8">
    <source>
        <dbReference type="Proteomes" id="UP000546642"/>
    </source>
</evidence>
<dbReference type="InterPro" id="IPR041490">
    <property type="entry name" value="KstR2_TetR_C"/>
</dbReference>
<proteinExistence type="predicted"/>
<evidence type="ECO:0000313" key="7">
    <source>
        <dbReference type="EMBL" id="MBB6172679.1"/>
    </source>
</evidence>
<evidence type="ECO:0000256" key="1">
    <source>
        <dbReference type="ARBA" id="ARBA00022491"/>
    </source>
</evidence>
<dbReference type="SUPFAM" id="SSF46689">
    <property type="entry name" value="Homeodomain-like"/>
    <property type="match status" value="1"/>
</dbReference>
<evidence type="ECO:0000256" key="4">
    <source>
        <dbReference type="ARBA" id="ARBA00023163"/>
    </source>
</evidence>
<dbReference type="PROSITE" id="PS50977">
    <property type="entry name" value="HTH_TETR_2"/>
    <property type="match status" value="1"/>
</dbReference>
<dbReference type="EMBL" id="JACHDS010000001">
    <property type="protein sequence ID" value="MBB6172679.1"/>
    <property type="molecule type" value="Genomic_DNA"/>
</dbReference>
<dbReference type="Pfam" id="PF17932">
    <property type="entry name" value="TetR_C_24"/>
    <property type="match status" value="1"/>
</dbReference>
<dbReference type="PANTHER" id="PTHR30055">
    <property type="entry name" value="HTH-TYPE TRANSCRIPTIONAL REGULATOR RUTR"/>
    <property type="match status" value="1"/>
</dbReference>
<dbReference type="GO" id="GO:0000976">
    <property type="term" value="F:transcription cis-regulatory region binding"/>
    <property type="evidence" value="ECO:0007669"/>
    <property type="project" value="TreeGrafter"/>
</dbReference>
<dbReference type="AlphaFoldDB" id="A0A7W9YIE6"/>